<dbReference type="AlphaFoldDB" id="A0A8T3CAQ4"/>
<evidence type="ECO:0008006" key="19">
    <source>
        <dbReference type="Google" id="ProtNLM"/>
    </source>
</evidence>
<keyword evidence="18" id="KW-1185">Reference proteome</keyword>
<keyword evidence="9" id="KW-0862">Zinc</keyword>
<dbReference type="PANTHER" id="PTHR12147">
    <property type="entry name" value="METALLOPEPTIDASE M28 FAMILY MEMBER"/>
    <property type="match status" value="1"/>
</dbReference>
<organism evidence="17 18">
    <name type="scientific">Dendrobium nobile</name>
    <name type="common">Orchid</name>
    <dbReference type="NCBI Taxonomy" id="94219"/>
    <lineage>
        <taxon>Eukaryota</taxon>
        <taxon>Viridiplantae</taxon>
        <taxon>Streptophyta</taxon>
        <taxon>Embryophyta</taxon>
        <taxon>Tracheophyta</taxon>
        <taxon>Spermatophyta</taxon>
        <taxon>Magnoliopsida</taxon>
        <taxon>Liliopsida</taxon>
        <taxon>Asparagales</taxon>
        <taxon>Orchidaceae</taxon>
        <taxon>Epidendroideae</taxon>
        <taxon>Malaxideae</taxon>
        <taxon>Dendrobiinae</taxon>
        <taxon>Dendrobium</taxon>
    </lineage>
</organism>
<evidence type="ECO:0000256" key="14">
    <source>
        <dbReference type="SAM" id="Phobius"/>
    </source>
</evidence>
<dbReference type="Gene3D" id="3.40.630.10">
    <property type="entry name" value="Zn peptidases"/>
    <property type="match status" value="1"/>
</dbReference>
<keyword evidence="10 14" id="KW-1133">Transmembrane helix</keyword>
<evidence type="ECO:0000256" key="10">
    <source>
        <dbReference type="ARBA" id="ARBA00022989"/>
    </source>
</evidence>
<comment type="similarity">
    <text evidence="3">Belongs to the peptidase M28 family.</text>
</comment>
<feature type="transmembrane region" description="Helical" evidence="14">
    <location>
        <begin position="385"/>
        <end position="409"/>
    </location>
</feature>
<keyword evidence="6" id="KW-0479">Metal-binding</keyword>
<keyword evidence="8" id="KW-0256">Endoplasmic reticulum</keyword>
<evidence type="ECO:0000313" key="18">
    <source>
        <dbReference type="Proteomes" id="UP000829196"/>
    </source>
</evidence>
<accession>A0A8T3CAQ4</accession>
<feature type="transmembrane region" description="Helical" evidence="14">
    <location>
        <begin position="567"/>
        <end position="589"/>
    </location>
</feature>
<dbReference type="GO" id="GO:0006508">
    <property type="term" value="P:proteolysis"/>
    <property type="evidence" value="ECO:0007669"/>
    <property type="project" value="UniProtKB-KW"/>
</dbReference>
<evidence type="ECO:0000256" key="11">
    <source>
        <dbReference type="ARBA" id="ARBA00023049"/>
    </source>
</evidence>
<keyword evidence="12 14" id="KW-0472">Membrane</keyword>
<evidence type="ECO:0000256" key="9">
    <source>
        <dbReference type="ARBA" id="ARBA00022833"/>
    </source>
</evidence>
<comment type="caution">
    <text evidence="17">The sequence shown here is derived from an EMBL/GenBank/DDBJ whole genome shotgun (WGS) entry which is preliminary data.</text>
</comment>
<dbReference type="OrthoDB" id="76293at2759"/>
<evidence type="ECO:0000256" key="12">
    <source>
        <dbReference type="ARBA" id="ARBA00023136"/>
    </source>
</evidence>
<keyword evidence="4" id="KW-0645">Protease</keyword>
<dbReference type="GO" id="GO:0008235">
    <property type="term" value="F:metalloexopeptidase activity"/>
    <property type="evidence" value="ECO:0007669"/>
    <property type="project" value="InterPro"/>
</dbReference>
<reference evidence="17" key="1">
    <citation type="journal article" date="2022" name="Front. Genet.">
        <title>Chromosome-Scale Assembly of the Dendrobium nobile Genome Provides Insights Into the Molecular Mechanism of the Biosynthesis of the Medicinal Active Ingredient of Dendrobium.</title>
        <authorList>
            <person name="Xu Q."/>
            <person name="Niu S.-C."/>
            <person name="Li K.-L."/>
            <person name="Zheng P.-J."/>
            <person name="Zhang X.-J."/>
            <person name="Jia Y."/>
            <person name="Liu Y."/>
            <person name="Niu Y.-X."/>
            <person name="Yu L.-H."/>
            <person name="Chen D.-F."/>
            <person name="Zhang G.-Q."/>
        </authorList>
    </citation>
    <scope>NUCLEOTIDE SEQUENCE</scope>
    <source>
        <tissue evidence="17">Leaf</tissue>
    </source>
</reference>
<feature type="transmembrane region" description="Helical" evidence="14">
    <location>
        <begin position="421"/>
        <end position="445"/>
    </location>
</feature>
<sequence>MAFAAYIVVHMSYVRPLPDDANPARFSEGRALRHLRRLTVDIDGRQEGRPGLEEAAQYIKGELEAIKNRAGPEYRVEVDEALVSGSFNMTFLRHSISLAYRDHKNILLRIASNSSKDDDPSVLLNGHFDSPVGSAGAGDCGSCVASMLELARLVIDSNWIPPKPIIFLFNGAEELFLLGSHGFVNTHRWSDTVGAFINLEASGTGGLDLVCQSGPGSWPASIYAQAAKYPMANSVAQDAFGVIPGDTDYRILAEDYSNIPGLDIIFVLGGYYYHTSYDTMERLLPGSIQARGENIIRLLHAFASSTMLLNSKQRNLEVPATKKSNDRAVYFDYLSLFMIFYSRKTAFLLHSLPVVIFLFMPLLLQYPNIALRSSLSTFSGLMIGMLIHASAVILAIVIPVVFSILRLLLSSHAMSWFARPYLAFLMFIPSSLIGLLIPRTIWISLPVSQKATSEKLSNEVLSDETFFWGAFGLYAFITLVYHQAGLEGGYLTFVMSSTMLISWFFFRVTRKHFGHQSLKSLAVYIIPSIPCLTYSVYFGGFFVQFLIEKMGMMGSLPPPYGYFVPDAIVAAIVGVVTGWCMGPILPLVSRWLARPLILRCLLQLSVLGLAISAQFFPYSEAAPKRVVLQHTLRHADASKIVDSSFDFSVVDANSLTFLFKNSPEAAKMLHIGSDFSLKADHHSIKSSWVAIFPLGFLFSGSLKFPAPQNDVSKQYSYLPSLSIDESALLSTTRARRVHLDLNLGSLKEVWVTVLNITGPLSNWSFADNKLPASESMDGGPPSYICRLSGRSHEKWTFWLEANTSEALRVDVAVLDQHLFDDTRKLKSLFPSWVDVTTFSSFLSTYYF</sequence>
<evidence type="ECO:0000256" key="7">
    <source>
        <dbReference type="ARBA" id="ARBA00022801"/>
    </source>
</evidence>
<name>A0A8T3CAQ4_DENNO</name>
<comment type="cofactor">
    <cofactor evidence="1">
        <name>Zn(2+)</name>
        <dbReference type="ChEBI" id="CHEBI:29105"/>
    </cofactor>
</comment>
<comment type="subcellular location">
    <subcellularLocation>
        <location evidence="2">Endoplasmic reticulum membrane</location>
        <topology evidence="2">Multi-pass membrane protein</topology>
    </subcellularLocation>
</comment>
<dbReference type="PANTHER" id="PTHR12147:SF22">
    <property type="entry name" value="ENDOPLASMIC RETICULUM METALLOPEPTIDASE 1"/>
    <property type="match status" value="1"/>
</dbReference>
<dbReference type="InterPro" id="IPR048024">
    <property type="entry name" value="Fxna-like_M28_dom"/>
</dbReference>
<protein>
    <recommendedName>
        <fullName evidence="19">Peptidase M28 domain-containing protein</fullName>
    </recommendedName>
</protein>
<keyword evidence="7" id="KW-0378">Hydrolase</keyword>
<dbReference type="Pfam" id="PF22248">
    <property type="entry name" value="ERMP1_C"/>
    <property type="match status" value="1"/>
</dbReference>
<keyword evidence="5 14" id="KW-0812">Transmembrane</keyword>
<evidence type="ECO:0000256" key="3">
    <source>
        <dbReference type="ARBA" id="ARBA00010918"/>
    </source>
</evidence>
<evidence type="ECO:0000256" key="1">
    <source>
        <dbReference type="ARBA" id="ARBA00001947"/>
    </source>
</evidence>
<dbReference type="SMR" id="A0A8T3CAQ4"/>
<evidence type="ECO:0000256" key="5">
    <source>
        <dbReference type="ARBA" id="ARBA00022692"/>
    </source>
</evidence>
<evidence type="ECO:0000256" key="8">
    <source>
        <dbReference type="ARBA" id="ARBA00022824"/>
    </source>
</evidence>
<evidence type="ECO:0000313" key="17">
    <source>
        <dbReference type="EMBL" id="KAI0530756.1"/>
    </source>
</evidence>
<evidence type="ECO:0000256" key="13">
    <source>
        <dbReference type="ARBA" id="ARBA00023180"/>
    </source>
</evidence>
<dbReference type="Proteomes" id="UP000829196">
    <property type="component" value="Unassembled WGS sequence"/>
</dbReference>
<keyword evidence="11" id="KW-0482">Metalloprotease</keyword>
<feature type="transmembrane region" description="Helical" evidence="14">
    <location>
        <begin position="347"/>
        <end position="364"/>
    </location>
</feature>
<dbReference type="Pfam" id="PF04389">
    <property type="entry name" value="Peptidase_M28"/>
    <property type="match status" value="1"/>
</dbReference>
<gene>
    <name evidence="17" type="ORF">KFK09_000304</name>
</gene>
<keyword evidence="13" id="KW-0325">Glycoprotein</keyword>
<dbReference type="CDD" id="cd03875">
    <property type="entry name" value="M28_Fxna_like"/>
    <property type="match status" value="1"/>
</dbReference>
<evidence type="ECO:0000256" key="6">
    <source>
        <dbReference type="ARBA" id="ARBA00022723"/>
    </source>
</evidence>
<feature type="transmembrane region" description="Helical" evidence="14">
    <location>
        <begin position="490"/>
        <end position="509"/>
    </location>
</feature>
<evidence type="ECO:0000259" key="16">
    <source>
        <dbReference type="Pfam" id="PF22248"/>
    </source>
</evidence>
<dbReference type="SUPFAM" id="SSF53187">
    <property type="entry name" value="Zn-dependent exopeptidases"/>
    <property type="match status" value="1"/>
</dbReference>
<proteinExistence type="inferred from homology"/>
<dbReference type="InterPro" id="IPR007484">
    <property type="entry name" value="Peptidase_M28"/>
</dbReference>
<feature type="transmembrane region" description="Helical" evidence="14">
    <location>
        <begin position="596"/>
        <end position="616"/>
    </location>
</feature>
<dbReference type="GO" id="GO:0046872">
    <property type="term" value="F:metal ion binding"/>
    <property type="evidence" value="ECO:0007669"/>
    <property type="project" value="UniProtKB-KW"/>
</dbReference>
<dbReference type="InterPro" id="IPR053973">
    <property type="entry name" value="ERMP1-like_C"/>
</dbReference>
<dbReference type="InterPro" id="IPR045175">
    <property type="entry name" value="M28_fam"/>
</dbReference>
<dbReference type="GO" id="GO:0005789">
    <property type="term" value="C:endoplasmic reticulum membrane"/>
    <property type="evidence" value="ECO:0007669"/>
    <property type="project" value="UniProtKB-SubCell"/>
</dbReference>
<dbReference type="FunFam" id="3.40.630.10:FF:000008">
    <property type="entry name" value="Endoplasmic reticulum metallopeptidase 1"/>
    <property type="match status" value="1"/>
</dbReference>
<evidence type="ECO:0000256" key="4">
    <source>
        <dbReference type="ARBA" id="ARBA00022670"/>
    </source>
</evidence>
<evidence type="ECO:0000259" key="15">
    <source>
        <dbReference type="Pfam" id="PF04389"/>
    </source>
</evidence>
<feature type="transmembrane region" description="Helical" evidence="14">
    <location>
        <begin position="521"/>
        <end position="547"/>
    </location>
</feature>
<feature type="domain" description="Endoplasmic reticulum metallopeptidase 1-like C-terminal" evidence="16">
    <location>
        <begin position="622"/>
        <end position="845"/>
    </location>
</feature>
<dbReference type="EMBL" id="JAGYWB010000001">
    <property type="protein sequence ID" value="KAI0530756.1"/>
    <property type="molecule type" value="Genomic_DNA"/>
</dbReference>
<feature type="domain" description="Peptidase M28" evidence="15">
    <location>
        <begin position="105"/>
        <end position="297"/>
    </location>
</feature>
<evidence type="ECO:0000256" key="2">
    <source>
        <dbReference type="ARBA" id="ARBA00004477"/>
    </source>
</evidence>